<dbReference type="InterPro" id="IPR043137">
    <property type="entry name" value="GGT_ssub_C"/>
</dbReference>
<evidence type="ECO:0000313" key="1">
    <source>
        <dbReference type="EMBL" id="SHI09081.1"/>
    </source>
</evidence>
<dbReference type="InterPro" id="IPR052896">
    <property type="entry name" value="GGT-like_enzyme"/>
</dbReference>
<dbReference type="GO" id="GO:0016740">
    <property type="term" value="F:transferase activity"/>
    <property type="evidence" value="ECO:0007669"/>
    <property type="project" value="UniProtKB-KW"/>
</dbReference>
<protein>
    <submittedName>
        <fullName evidence="1">Gamma-glutamyltransferase 2. Threonine peptidase. MEROPS family T03</fullName>
    </submittedName>
</protein>
<dbReference type="SUPFAM" id="SSF56235">
    <property type="entry name" value="N-terminal nucleophile aminohydrolases (Ntn hydrolases)"/>
    <property type="match status" value="1"/>
</dbReference>
<dbReference type="STRING" id="1121409.SAMN02745124_03800"/>
<dbReference type="Proteomes" id="UP000184139">
    <property type="component" value="Unassembled WGS sequence"/>
</dbReference>
<dbReference type="Pfam" id="PF01019">
    <property type="entry name" value="G_glu_transpept"/>
    <property type="match status" value="1"/>
</dbReference>
<dbReference type="InterPro" id="IPR043138">
    <property type="entry name" value="GGT_lsub"/>
</dbReference>
<sequence length="565" mass="60167">MKIGVMVGGAELPCLRLPQAVLFYPTTIRSCPLGDIEMEANWLYPYRTVRQPVLAANVVATSQPLAAQAGLCMLQEGGNAVDAALAAAITLTVVEPTGNGIGGDGFAQVWDGRQLHGINGSGRSPAAWSPERFADGESMPLFGWDAITVPGAVSVWAALSQRFGVLPFATLFRAAIGYARHGFPVAPITATRWREMADSFRGFPEFCRVFLPGGQPPLPGTVVRFPEMAETLEELAATDGESLYRGSLAQRISRCAEQQGGLLSSDDLAAHRPLWVSPLAVNYRGYTLHELPPNGQGLAALLALGILERFDLAAEPVDSVGSVHLQAEALKLAFADVFRHLADPEVMRIDGSRLLDPAYLDERARLIDRRKASFPGPGPMAEPGTVYLAAADNSGMMVSLIQSNYFGFGSGVVVPGTGISLHNRGAGFSLESGHPNQVAGGKRPFHTIIPAFVTKDGQPAMAFGVMGAHMQAQGHVQMMTRVFDYGQHPQAASDAPRWQVNHDQSLSIEDGFSPDTAGQLARLGHRIVSGVPTHVFGGAQLIRKTADGCYLAGSDHRKDGQAAGF</sequence>
<keyword evidence="2" id="KW-1185">Reference proteome</keyword>
<name>A0A1M5YAG8_9BACT</name>
<accession>A0A1M5YAG8</accession>
<evidence type="ECO:0000313" key="2">
    <source>
        <dbReference type="Proteomes" id="UP000184139"/>
    </source>
</evidence>
<organism evidence="1 2">
    <name type="scientific">Desulfofustis glycolicus DSM 9705</name>
    <dbReference type="NCBI Taxonomy" id="1121409"/>
    <lineage>
        <taxon>Bacteria</taxon>
        <taxon>Pseudomonadati</taxon>
        <taxon>Thermodesulfobacteriota</taxon>
        <taxon>Desulfobulbia</taxon>
        <taxon>Desulfobulbales</taxon>
        <taxon>Desulfocapsaceae</taxon>
        <taxon>Desulfofustis</taxon>
    </lineage>
</organism>
<proteinExistence type="predicted"/>
<dbReference type="Gene3D" id="3.60.20.40">
    <property type="match status" value="1"/>
</dbReference>
<dbReference type="PANTHER" id="PTHR43881">
    <property type="entry name" value="GAMMA-GLUTAMYLTRANSPEPTIDASE (AFU_ORTHOLOGUE AFUA_4G13580)"/>
    <property type="match status" value="1"/>
</dbReference>
<dbReference type="AlphaFoldDB" id="A0A1M5YAG8"/>
<dbReference type="InterPro" id="IPR029055">
    <property type="entry name" value="Ntn_hydrolases_N"/>
</dbReference>
<dbReference type="PANTHER" id="PTHR43881:SF1">
    <property type="entry name" value="GAMMA-GLUTAMYLTRANSPEPTIDASE (AFU_ORTHOLOGUE AFUA_4G13580)"/>
    <property type="match status" value="1"/>
</dbReference>
<dbReference type="EMBL" id="FQXS01000031">
    <property type="protein sequence ID" value="SHI09081.1"/>
    <property type="molecule type" value="Genomic_DNA"/>
</dbReference>
<gene>
    <name evidence="1" type="ORF">SAMN02745124_03800</name>
</gene>
<reference evidence="1 2" key="1">
    <citation type="submission" date="2016-11" db="EMBL/GenBank/DDBJ databases">
        <authorList>
            <person name="Jaros S."/>
            <person name="Januszkiewicz K."/>
            <person name="Wedrychowicz H."/>
        </authorList>
    </citation>
    <scope>NUCLEOTIDE SEQUENCE [LARGE SCALE GENOMIC DNA]</scope>
    <source>
        <strain evidence="1 2">DSM 9705</strain>
    </source>
</reference>
<dbReference type="PRINTS" id="PR01210">
    <property type="entry name" value="GGTRANSPTASE"/>
</dbReference>
<dbReference type="Gene3D" id="1.10.246.130">
    <property type="match status" value="1"/>
</dbReference>
<keyword evidence="1" id="KW-0808">Transferase</keyword>